<sequence length="96" mass="11362">MDIDKTTKHAQARFFSRYGCEITVEELRYIQNMLRHELGDTQYIGRVKRGEEDSYLSCYHGTYEGIEFFALCDPETLVIVTFLKEDQISHFEEIEL</sequence>
<keyword evidence="2" id="KW-1185">Reference proteome</keyword>
<dbReference type="Proteomes" id="UP000443582">
    <property type="component" value="Unassembled WGS sequence"/>
</dbReference>
<gene>
    <name evidence="1" type="ORF">DAY19_08390</name>
</gene>
<proteinExistence type="predicted"/>
<evidence type="ECO:0000313" key="2">
    <source>
        <dbReference type="Proteomes" id="UP000443582"/>
    </source>
</evidence>
<evidence type="ECO:0008006" key="3">
    <source>
        <dbReference type="Google" id="ProtNLM"/>
    </source>
</evidence>
<organism evidence="1 2">
    <name type="scientific">Halobacteriovorax vibrionivorans</name>
    <dbReference type="NCBI Taxonomy" id="2152716"/>
    <lineage>
        <taxon>Bacteria</taxon>
        <taxon>Pseudomonadati</taxon>
        <taxon>Bdellovibrionota</taxon>
        <taxon>Bacteriovoracia</taxon>
        <taxon>Bacteriovoracales</taxon>
        <taxon>Halobacteriovoraceae</taxon>
        <taxon>Halobacteriovorax</taxon>
    </lineage>
</organism>
<protein>
    <recommendedName>
        <fullName evidence="3">DUF4258 domain-containing protein</fullName>
    </recommendedName>
</protein>
<reference evidence="2" key="1">
    <citation type="journal article" date="2019" name="Int. J. Syst. Evol. Microbiol.">
        <title>Halobacteriovorax valvorus sp. nov., a novel prokaryotic predator isolated from coastal seawater of China.</title>
        <authorList>
            <person name="Chen M.-X."/>
        </authorList>
    </citation>
    <scope>NUCLEOTIDE SEQUENCE [LARGE SCALE GENOMIC DNA]</scope>
    <source>
        <strain evidence="2">BL9</strain>
    </source>
</reference>
<accession>A0ABY0IK50</accession>
<dbReference type="RefSeq" id="WP_115361339.1">
    <property type="nucleotide sequence ID" value="NZ_QDKL01000002.1"/>
</dbReference>
<comment type="caution">
    <text evidence="1">The sequence shown here is derived from an EMBL/GenBank/DDBJ whole genome shotgun (WGS) entry which is preliminary data.</text>
</comment>
<evidence type="ECO:0000313" key="1">
    <source>
        <dbReference type="EMBL" id="RZF21697.1"/>
    </source>
</evidence>
<name>A0ABY0IK50_9BACT</name>
<dbReference type="EMBL" id="QDKL01000002">
    <property type="protein sequence ID" value="RZF21697.1"/>
    <property type="molecule type" value="Genomic_DNA"/>
</dbReference>